<evidence type="ECO:0000256" key="3">
    <source>
        <dbReference type="ARBA" id="ARBA00022692"/>
    </source>
</evidence>
<keyword evidence="6" id="KW-0675">Receptor</keyword>
<comment type="caution">
    <text evidence="9">The sequence shown here is derived from an EMBL/GenBank/DDBJ whole genome shotgun (WGS) entry which is preliminary data.</text>
</comment>
<evidence type="ECO:0000313" key="9">
    <source>
        <dbReference type="EMBL" id="KAJ9588957.1"/>
    </source>
</evidence>
<dbReference type="Gene3D" id="1.10.287.70">
    <property type="match status" value="1"/>
</dbReference>
<dbReference type="EMBL" id="JASPKZ010005293">
    <property type="protein sequence ID" value="KAJ9588957.1"/>
    <property type="molecule type" value="Genomic_DNA"/>
</dbReference>
<keyword evidence="7" id="KW-0325">Glycoprotein</keyword>
<evidence type="ECO:0000256" key="6">
    <source>
        <dbReference type="ARBA" id="ARBA00023170"/>
    </source>
</evidence>
<accession>A0AAD8EGQ3</accession>
<reference evidence="9" key="1">
    <citation type="journal article" date="2023" name="IScience">
        <title>Live-bearing cockroach genome reveals convergent evolutionary mechanisms linked to viviparity in insects and beyond.</title>
        <authorList>
            <person name="Fouks B."/>
            <person name="Harrison M.C."/>
            <person name="Mikhailova A.A."/>
            <person name="Marchal E."/>
            <person name="English S."/>
            <person name="Carruthers M."/>
            <person name="Jennings E.C."/>
            <person name="Chiamaka E.L."/>
            <person name="Frigard R.A."/>
            <person name="Pippel M."/>
            <person name="Attardo G.M."/>
            <person name="Benoit J.B."/>
            <person name="Bornberg-Bauer E."/>
            <person name="Tobe S.S."/>
        </authorList>
    </citation>
    <scope>NUCLEOTIDE SEQUENCE</scope>
    <source>
        <strain evidence="9">Stay&amp;Tobe</strain>
    </source>
</reference>
<feature type="transmembrane region" description="Helical" evidence="8">
    <location>
        <begin position="420"/>
        <end position="444"/>
    </location>
</feature>
<evidence type="ECO:0000313" key="10">
    <source>
        <dbReference type="Proteomes" id="UP001233999"/>
    </source>
</evidence>
<gene>
    <name evidence="9" type="ORF">L9F63_017752</name>
</gene>
<evidence type="ECO:0000256" key="8">
    <source>
        <dbReference type="SAM" id="Phobius"/>
    </source>
</evidence>
<dbReference type="InterPro" id="IPR052192">
    <property type="entry name" value="Insect_Ionotropic_Sensory_Rcpt"/>
</dbReference>
<dbReference type="AlphaFoldDB" id="A0AAD8EGQ3"/>
<reference evidence="9" key="2">
    <citation type="submission" date="2023-05" db="EMBL/GenBank/DDBJ databases">
        <authorList>
            <person name="Fouks B."/>
        </authorList>
    </citation>
    <scope>NUCLEOTIDE SEQUENCE</scope>
    <source>
        <strain evidence="9">Stay&amp;Tobe</strain>
        <tissue evidence="9">Testes</tissue>
    </source>
</reference>
<feature type="transmembrane region" description="Helical" evidence="8">
    <location>
        <begin position="388"/>
        <end position="408"/>
    </location>
</feature>
<dbReference type="SUPFAM" id="SSF53850">
    <property type="entry name" value="Periplasmic binding protein-like II"/>
    <property type="match status" value="1"/>
</dbReference>
<evidence type="ECO:0000256" key="4">
    <source>
        <dbReference type="ARBA" id="ARBA00022989"/>
    </source>
</evidence>
<proteinExistence type="predicted"/>
<evidence type="ECO:0000256" key="5">
    <source>
        <dbReference type="ARBA" id="ARBA00023136"/>
    </source>
</evidence>
<name>A0AAD8EGQ3_DIPPU</name>
<dbReference type="Proteomes" id="UP001233999">
    <property type="component" value="Unassembled WGS sequence"/>
</dbReference>
<dbReference type="GO" id="GO:0005886">
    <property type="term" value="C:plasma membrane"/>
    <property type="evidence" value="ECO:0007669"/>
    <property type="project" value="UniProtKB-SubCell"/>
</dbReference>
<comment type="subcellular location">
    <subcellularLocation>
        <location evidence="1">Cell membrane</location>
        <topology evidence="1">Multi-pass membrane protein</topology>
    </subcellularLocation>
</comment>
<feature type="transmembrane region" description="Helical" evidence="8">
    <location>
        <begin position="607"/>
        <end position="628"/>
    </location>
</feature>
<feature type="transmembrane region" description="Helical" evidence="8">
    <location>
        <begin position="353"/>
        <end position="376"/>
    </location>
</feature>
<dbReference type="PANTHER" id="PTHR42643">
    <property type="entry name" value="IONOTROPIC RECEPTOR 20A-RELATED"/>
    <property type="match status" value="1"/>
</dbReference>
<keyword evidence="10" id="KW-1185">Reference proteome</keyword>
<evidence type="ECO:0000256" key="2">
    <source>
        <dbReference type="ARBA" id="ARBA00022475"/>
    </source>
</evidence>
<dbReference type="PANTHER" id="PTHR42643:SF30">
    <property type="entry name" value="IONOTROPIC RECEPTOR 40A-RELATED"/>
    <property type="match status" value="1"/>
</dbReference>
<keyword evidence="3 8" id="KW-0812">Transmembrane</keyword>
<organism evidence="9 10">
    <name type="scientific">Diploptera punctata</name>
    <name type="common">Pacific beetle cockroach</name>
    <dbReference type="NCBI Taxonomy" id="6984"/>
    <lineage>
        <taxon>Eukaryota</taxon>
        <taxon>Metazoa</taxon>
        <taxon>Ecdysozoa</taxon>
        <taxon>Arthropoda</taxon>
        <taxon>Hexapoda</taxon>
        <taxon>Insecta</taxon>
        <taxon>Pterygota</taxon>
        <taxon>Neoptera</taxon>
        <taxon>Polyneoptera</taxon>
        <taxon>Dictyoptera</taxon>
        <taxon>Blattodea</taxon>
        <taxon>Blaberoidea</taxon>
        <taxon>Blaberidae</taxon>
        <taxon>Diplopterinae</taxon>
        <taxon>Diploptera</taxon>
    </lineage>
</organism>
<keyword evidence="2" id="KW-1003">Cell membrane</keyword>
<keyword evidence="4 8" id="KW-1133">Transmembrane helix</keyword>
<protein>
    <submittedName>
        <fullName evidence="9">Uncharacterized protein</fullName>
    </submittedName>
</protein>
<keyword evidence="5 8" id="KW-0472">Membrane</keyword>
<sequence>MGPFTQSLIKHILLKYFTQQGPVLFLLSDSIQEENSSHVNAVELPYTIRWVEDITLQIASENYLWPMMIQHPKNETCIFDIPYKSHILFTNAQIEDFEYTFTGNLKKLKTTTYWNPRSNFLLFSYGKLQTSPKEFAVEVLNILRKTYNIINAVLLIFTGDKDENAYGTETNVSPVENITTIYAYTLFPYLNDSCNEDVTLLIGKWTADNTSENSIQPIDLFPNKIPKIFMGCILKIGSAGPVPGVIIESYKSENGEKKFVARGLSMELINLFATKMNMTPYYQEPIRGEKSEQLLQLIAMLILGEIDILSGIFPLVKPLIDFAEPSAPMFVHSIEYLVPCPKRLMKTEKILSLFHLSSWISMGLIFIIVSVLFWILSNYPTRRNNFTGFNMLAQCFSVAWAVLLGISVSQLPVSPETRSLFIIYVWYCFAISTVFQAYFITYLVEPGYEARFETLDDVYRAGLKYGVTDTMEAFRALVDMKQMEVFEKDPVTDFFVGMDTIMFKGKIFTTTPIMYPIHRARSLGINHESKVVCHLDESLVTWPVGALLTKGHPLVHILSTHIKRYVEGGILEVYWSKIKHETNLKANKTDENSEYVVFSLTHLTPPFILLIFGYILSVFSFLCELILFRKKNKRIHNEKFQQLSILRNLRTLEEAKRKKRRKSNFGNTALVSRP</sequence>
<evidence type="ECO:0000256" key="7">
    <source>
        <dbReference type="ARBA" id="ARBA00023180"/>
    </source>
</evidence>
<evidence type="ECO:0000256" key="1">
    <source>
        <dbReference type="ARBA" id="ARBA00004651"/>
    </source>
</evidence>